<accession>A0ABS6EAK1</accession>
<feature type="domain" description="Malonyl-CoA:ACP transacylase (MAT)" evidence="3">
    <location>
        <begin position="7"/>
        <end position="306"/>
    </location>
</feature>
<comment type="similarity">
    <text evidence="2">Belongs to the fabD family.</text>
</comment>
<dbReference type="InterPro" id="IPR014043">
    <property type="entry name" value="Acyl_transferase_dom"/>
</dbReference>
<keyword evidence="5" id="KW-1185">Reference proteome</keyword>
<name>A0ABS6EAK1_9FIRM</name>
<comment type="caution">
    <text evidence="4">The sequence shown here is derived from an EMBL/GenBank/DDBJ whole genome shotgun (WGS) entry which is preliminary data.</text>
</comment>
<sequence length="319" mass="34961">MSKLAFIFPGQGSQYVGMGKDFYENFEESRKIYDEANEALKMDLKNLCFNGSEGELRKTENTQPAILATSIAMLKAIEREGIDCEYTAGLSLGEYSSLVMSESLDFKDALKIVKERGKFMQEAVPEGIGGMVAILGLDKEKLTPVLEKSKDFGIVEVANYNSPEQLVISGEKEGLKIACKEALKVGAKKAIPLAVSAPFHTSLLIPAGDKLEKELSQVDIKGVNKKVVSNVDGKLINNKDEIKSKLVNQVSQSVLWQQSIEFMINEGVNVFVEVGPGKSLTGFVKRIGKSMGKEIKALNITSVLTFEETVNRIKRGDLI</sequence>
<dbReference type="GO" id="GO:0004314">
    <property type="term" value="F:[acyl-carrier-protein] S-malonyltransferase activity"/>
    <property type="evidence" value="ECO:0007669"/>
    <property type="project" value="UniProtKB-EC"/>
</dbReference>
<dbReference type="PANTHER" id="PTHR42681">
    <property type="entry name" value="MALONYL-COA-ACYL CARRIER PROTEIN TRANSACYLASE, MITOCHONDRIAL"/>
    <property type="match status" value="1"/>
</dbReference>
<dbReference type="InterPro" id="IPR024925">
    <property type="entry name" value="Malonyl_CoA-ACP_transAc"/>
</dbReference>
<dbReference type="SMART" id="SM00827">
    <property type="entry name" value="PKS_AT"/>
    <property type="match status" value="1"/>
</dbReference>
<dbReference type="Pfam" id="PF00698">
    <property type="entry name" value="Acyl_transf_1"/>
    <property type="match status" value="1"/>
</dbReference>
<evidence type="ECO:0000259" key="3">
    <source>
        <dbReference type="SMART" id="SM00827"/>
    </source>
</evidence>
<dbReference type="EC" id="2.3.1.39" evidence="2"/>
<dbReference type="PANTHER" id="PTHR42681:SF1">
    <property type="entry name" value="MALONYL-COA-ACYL CARRIER PROTEIN TRANSACYLASE, MITOCHONDRIAL"/>
    <property type="match status" value="1"/>
</dbReference>
<dbReference type="NCBIfam" id="TIGR00128">
    <property type="entry name" value="fabD"/>
    <property type="match status" value="1"/>
</dbReference>
<evidence type="ECO:0000313" key="4">
    <source>
        <dbReference type="EMBL" id="MBU5439963.1"/>
    </source>
</evidence>
<dbReference type="EMBL" id="JAHLPM010000022">
    <property type="protein sequence ID" value="MBU5439963.1"/>
    <property type="molecule type" value="Genomic_DNA"/>
</dbReference>
<evidence type="ECO:0000256" key="2">
    <source>
        <dbReference type="PIRNR" id="PIRNR000446"/>
    </source>
</evidence>
<dbReference type="PIRSF" id="PIRSF000446">
    <property type="entry name" value="Mct"/>
    <property type="match status" value="1"/>
</dbReference>
<reference evidence="4 5" key="1">
    <citation type="submission" date="2021-06" db="EMBL/GenBank/DDBJ databases">
        <authorList>
            <person name="Sun Q."/>
            <person name="Li D."/>
        </authorList>
    </citation>
    <scope>NUCLEOTIDE SEQUENCE [LARGE SCALE GENOMIC DNA]</scope>
    <source>
        <strain evidence="4 5">MSJ-40</strain>
    </source>
</reference>
<dbReference type="InterPro" id="IPR004410">
    <property type="entry name" value="Malonyl_CoA-ACP_transAc_FabD"/>
</dbReference>
<proteinExistence type="inferred from homology"/>
<keyword evidence="2 4" id="KW-0012">Acyltransferase</keyword>
<dbReference type="InterPro" id="IPR050858">
    <property type="entry name" value="Mal-CoA-ACP_Trans/PKS_FabD"/>
</dbReference>
<evidence type="ECO:0000313" key="5">
    <source>
        <dbReference type="Proteomes" id="UP000749471"/>
    </source>
</evidence>
<protein>
    <recommendedName>
        <fullName evidence="2">Malonyl CoA-acyl carrier protein transacylase</fullName>
        <ecNumber evidence="2">2.3.1.39</ecNumber>
    </recommendedName>
</protein>
<comment type="catalytic activity">
    <reaction evidence="2">
        <text>holo-[ACP] + malonyl-CoA = malonyl-[ACP] + CoA</text>
        <dbReference type="Rhea" id="RHEA:41792"/>
        <dbReference type="Rhea" id="RHEA-COMP:9623"/>
        <dbReference type="Rhea" id="RHEA-COMP:9685"/>
        <dbReference type="ChEBI" id="CHEBI:57287"/>
        <dbReference type="ChEBI" id="CHEBI:57384"/>
        <dbReference type="ChEBI" id="CHEBI:64479"/>
        <dbReference type="ChEBI" id="CHEBI:78449"/>
        <dbReference type="EC" id="2.3.1.39"/>
    </reaction>
</comment>
<keyword evidence="1 2" id="KW-0808">Transferase</keyword>
<dbReference type="Proteomes" id="UP000749471">
    <property type="component" value="Unassembled WGS sequence"/>
</dbReference>
<organism evidence="4 5">
    <name type="scientific">Tissierella simiarum</name>
    <dbReference type="NCBI Taxonomy" id="2841534"/>
    <lineage>
        <taxon>Bacteria</taxon>
        <taxon>Bacillati</taxon>
        <taxon>Bacillota</taxon>
        <taxon>Tissierellia</taxon>
        <taxon>Tissierellales</taxon>
        <taxon>Tissierellaceae</taxon>
        <taxon>Tissierella</taxon>
    </lineage>
</organism>
<gene>
    <name evidence="4" type="primary">fabD</name>
    <name evidence="4" type="ORF">KQI42_18290</name>
</gene>
<evidence type="ECO:0000256" key="1">
    <source>
        <dbReference type="ARBA" id="ARBA00022679"/>
    </source>
</evidence>
<dbReference type="RefSeq" id="WP_216521867.1">
    <property type="nucleotide sequence ID" value="NZ_JAHLPM010000022.1"/>
</dbReference>